<organism evidence="1 2">
    <name type="scientific">Humicola insolens</name>
    <name type="common">Soft-rot fungus</name>
    <dbReference type="NCBI Taxonomy" id="85995"/>
    <lineage>
        <taxon>Eukaryota</taxon>
        <taxon>Fungi</taxon>
        <taxon>Dikarya</taxon>
        <taxon>Ascomycota</taxon>
        <taxon>Pezizomycotina</taxon>
        <taxon>Sordariomycetes</taxon>
        <taxon>Sordariomycetidae</taxon>
        <taxon>Sordariales</taxon>
        <taxon>Chaetomiaceae</taxon>
        <taxon>Mycothermus</taxon>
    </lineage>
</organism>
<evidence type="ECO:0008006" key="3">
    <source>
        <dbReference type="Google" id="ProtNLM"/>
    </source>
</evidence>
<proteinExistence type="predicted"/>
<dbReference type="Gene3D" id="2.120.10.10">
    <property type="match status" value="1"/>
</dbReference>
<name>A0ABR3V9R2_HUMIN</name>
<dbReference type="InterPro" id="IPR036278">
    <property type="entry name" value="Sialidase_sf"/>
</dbReference>
<dbReference type="EMBL" id="JAZGSY010000210">
    <property type="protein sequence ID" value="KAL1838505.1"/>
    <property type="molecule type" value="Genomic_DNA"/>
</dbReference>
<keyword evidence="2" id="KW-1185">Reference proteome</keyword>
<accession>A0ABR3V9R2</accession>
<dbReference type="CDD" id="cd15482">
    <property type="entry name" value="Sialidase_non-viral"/>
    <property type="match status" value="1"/>
</dbReference>
<protein>
    <recommendedName>
        <fullName evidence="3">Sialidase domain-containing protein</fullName>
    </recommendedName>
</protein>
<dbReference type="SUPFAM" id="SSF50939">
    <property type="entry name" value="Sialidases"/>
    <property type="match status" value="1"/>
</dbReference>
<evidence type="ECO:0000313" key="1">
    <source>
        <dbReference type="EMBL" id="KAL1838505.1"/>
    </source>
</evidence>
<gene>
    <name evidence="1" type="ORF">VTJ49DRAFT_2612</name>
</gene>
<evidence type="ECO:0000313" key="2">
    <source>
        <dbReference type="Proteomes" id="UP001583172"/>
    </source>
</evidence>
<sequence>MQNQPGNLLVIDDDLPFHDDIDSEGRTIGLQCTRVYQLPSGALLAAFSSHDGRHARITVKSSFDTGKHFGEPSLVVVSDQTISPKFSMIVLPKSPDAEHRNVSNEDADGTVIVAYLEAMAGGHFLSRRTDVVQIIQSDDGGRTWPRHDKLQLTGSASVLFSPILYVPPGRDEIQL</sequence>
<dbReference type="Proteomes" id="UP001583172">
    <property type="component" value="Unassembled WGS sequence"/>
</dbReference>
<reference evidence="1 2" key="1">
    <citation type="journal article" date="2024" name="Commun. Biol.">
        <title>Comparative genomic analysis of thermophilic fungi reveals convergent evolutionary adaptations and gene losses.</title>
        <authorList>
            <person name="Steindorff A.S."/>
            <person name="Aguilar-Pontes M.V."/>
            <person name="Robinson A.J."/>
            <person name="Andreopoulos B."/>
            <person name="LaButti K."/>
            <person name="Kuo A."/>
            <person name="Mondo S."/>
            <person name="Riley R."/>
            <person name="Otillar R."/>
            <person name="Haridas S."/>
            <person name="Lipzen A."/>
            <person name="Grimwood J."/>
            <person name="Schmutz J."/>
            <person name="Clum A."/>
            <person name="Reid I.D."/>
            <person name="Moisan M.C."/>
            <person name="Butler G."/>
            <person name="Nguyen T.T.M."/>
            <person name="Dewar K."/>
            <person name="Conant G."/>
            <person name="Drula E."/>
            <person name="Henrissat B."/>
            <person name="Hansel C."/>
            <person name="Singer S."/>
            <person name="Hutchinson M.I."/>
            <person name="de Vries R.P."/>
            <person name="Natvig D.O."/>
            <person name="Powell A.J."/>
            <person name="Tsang A."/>
            <person name="Grigoriev I.V."/>
        </authorList>
    </citation>
    <scope>NUCLEOTIDE SEQUENCE [LARGE SCALE GENOMIC DNA]</scope>
    <source>
        <strain evidence="1 2">CBS 620.91</strain>
    </source>
</reference>
<comment type="caution">
    <text evidence="1">The sequence shown here is derived from an EMBL/GenBank/DDBJ whole genome shotgun (WGS) entry which is preliminary data.</text>
</comment>